<keyword evidence="1 3" id="KW-0728">SH3 domain</keyword>
<sequence>MLAHHMQSRVTNVRSFLQRLAETTCYFQNGKFRTKGKEQVPLVTIPPPASLREPTALTAMDGTANVKSIMAKFGNNLVDEIHNRQAKVARQPSSTTKAAFDKFSQLENAGPPAKPSSFTKPASLKPPLGAKPSLQDTSDKDPKPPPLKSNLVASKVAALAQASNREAKESSGAPRLPGPKPTEEPKQDSKPVFPKPFENRLPGSIPPRNELKPPGFRPGFTLQAQENEAKPVFPKGVRENFSIPSQENESKPPFPKPPLRQKPSPQGVQHEEVSNKNAFSNRVPPGPTNLVKKANSFRSTKDTEEKSDHGMDSTPSPFSPLKHVGPPSNRTQILQKSFTQRSEEVTPSVPKTFHKLSQEIFESNSGAPSAKFPSLARVTTIGLGPSNSEKEEKDKKGPKRKVMPPLFKLGPPPQKPNRPPVVDLEKYRKANGESPNKPPPADVPPPLPPSFPATTAATSPPPPPPPLLPPPVPPGSHPSTQAPVLPPRNIKPRPPEDDENYDDADSGGTRKSDEHASSDGEMYEDIQDMRSTGKEDERRKEKEEKKKSDQEKKEHKEKEKKEQEVRKKFKLTGPIEVIHQARACTDYKGGKNDLSFKQGDQIEIIRLTDNPEGKWLGRTRGSYGYIKTTMVEIDYDSLRRKPRPPMNVQPRQQDSDQEVYDDVGDQDSISSGGQLTTGVGFPPPPSSDEIYDGVDDEDNLPKRSASQDEDTNDSWPRGLLKILKGKNNQKKSVRETTTKDNVVEDNGNSFGSSAKQMRKESGDSDVYDDVEPTDFPPPPKELSLGINSKSLGFGRAKSEERDSQKHKKMEKEEKEFRKKFKYEGDIQVLYTTTVTRAPCPKKRGSKDLPVKPGEAVDVIKNVDENKILCRNEEGKYGYVRRSCIADEDDEIYDDIADGCIYDND</sequence>
<dbReference type="PROSITE" id="PS50002">
    <property type="entry name" value="SH3"/>
    <property type="match status" value="2"/>
</dbReference>
<feature type="region of interest" description="Disordered" evidence="4">
    <location>
        <begin position="363"/>
        <end position="568"/>
    </location>
</feature>
<dbReference type="CTD" id="2533"/>
<feature type="compositionally biased region" description="Pro residues" evidence="4">
    <location>
        <begin position="436"/>
        <end position="451"/>
    </location>
</feature>
<feature type="region of interest" description="Disordered" evidence="4">
    <location>
        <begin position="106"/>
        <end position="351"/>
    </location>
</feature>
<feature type="compositionally biased region" description="Polar residues" evidence="4">
    <location>
        <begin position="328"/>
        <end position="340"/>
    </location>
</feature>
<dbReference type="GO" id="GO:0072659">
    <property type="term" value="P:protein localization to plasma membrane"/>
    <property type="evidence" value="ECO:0007669"/>
    <property type="project" value="TreeGrafter"/>
</dbReference>
<dbReference type="Pfam" id="PF07653">
    <property type="entry name" value="SH3_2"/>
    <property type="match status" value="1"/>
</dbReference>
<dbReference type="Proteomes" id="UP001652642">
    <property type="component" value="Chromosome 2"/>
</dbReference>
<evidence type="ECO:0000256" key="3">
    <source>
        <dbReference type="PROSITE-ProRule" id="PRU00192"/>
    </source>
</evidence>
<reference evidence="7" key="2">
    <citation type="submission" date="2025-08" db="UniProtKB">
        <authorList>
            <consortium name="RefSeq"/>
        </authorList>
    </citation>
    <scope>IDENTIFICATION</scope>
</reference>
<proteinExistence type="predicted"/>
<dbReference type="Gene3D" id="2.30.30.40">
    <property type="entry name" value="SH3 Domains"/>
    <property type="match status" value="2"/>
</dbReference>
<dbReference type="KEGG" id="pvt:110080081"/>
<feature type="compositionally biased region" description="Acidic residues" evidence="4">
    <location>
        <begin position="689"/>
        <end position="698"/>
    </location>
</feature>
<dbReference type="GO" id="GO:0005886">
    <property type="term" value="C:plasma membrane"/>
    <property type="evidence" value="ECO:0007669"/>
    <property type="project" value="InterPro"/>
</dbReference>
<feature type="compositionally biased region" description="Polar residues" evidence="4">
    <location>
        <begin position="667"/>
        <end position="677"/>
    </location>
</feature>
<dbReference type="InterPro" id="IPR036028">
    <property type="entry name" value="SH3-like_dom_sf"/>
</dbReference>
<dbReference type="RefSeq" id="XP_020651349.2">
    <property type="nucleotide sequence ID" value="XM_020795690.2"/>
</dbReference>
<evidence type="ECO:0000313" key="7">
    <source>
        <dbReference type="RefSeq" id="XP_020651349.2"/>
    </source>
</evidence>
<accession>A0A6J0TZ65</accession>
<feature type="compositionally biased region" description="Pro residues" evidence="4">
    <location>
        <begin position="459"/>
        <end position="476"/>
    </location>
</feature>
<feature type="compositionally biased region" description="Basic and acidic residues" evidence="4">
    <location>
        <begin position="299"/>
        <end position="311"/>
    </location>
</feature>
<feature type="domain" description="SH3" evidence="5">
    <location>
        <begin position="821"/>
        <end position="889"/>
    </location>
</feature>
<protein>
    <submittedName>
        <fullName evidence="7">FYN-binding protein 1 isoform X1</fullName>
    </submittedName>
</protein>
<feature type="region of interest" description="Disordered" evidence="4">
    <location>
        <begin position="636"/>
        <end position="812"/>
    </location>
</feature>
<dbReference type="GeneID" id="110080081"/>
<name>A0A6J0TZ65_9SAUR</name>
<evidence type="ECO:0000313" key="6">
    <source>
        <dbReference type="Proteomes" id="UP001652642"/>
    </source>
</evidence>
<dbReference type="AlphaFoldDB" id="A0A6J0TZ65"/>
<dbReference type="InterPro" id="IPR001452">
    <property type="entry name" value="SH3_domain"/>
</dbReference>
<dbReference type="Pfam" id="PF14603">
    <property type="entry name" value="hSH3"/>
    <property type="match status" value="1"/>
</dbReference>
<gene>
    <name evidence="7" type="primary">FYB1</name>
</gene>
<feature type="compositionally biased region" description="Acidic residues" evidence="4">
    <location>
        <begin position="763"/>
        <end position="772"/>
    </location>
</feature>
<dbReference type="InParanoid" id="A0A6J0TZ65"/>
<organism evidence="6 7">
    <name type="scientific">Pogona vitticeps</name>
    <name type="common">central bearded dragon</name>
    <dbReference type="NCBI Taxonomy" id="103695"/>
    <lineage>
        <taxon>Eukaryota</taxon>
        <taxon>Metazoa</taxon>
        <taxon>Chordata</taxon>
        <taxon>Craniata</taxon>
        <taxon>Vertebrata</taxon>
        <taxon>Euteleostomi</taxon>
        <taxon>Lepidosauria</taxon>
        <taxon>Squamata</taxon>
        <taxon>Bifurcata</taxon>
        <taxon>Unidentata</taxon>
        <taxon>Episquamata</taxon>
        <taxon>Toxicofera</taxon>
        <taxon>Iguania</taxon>
        <taxon>Acrodonta</taxon>
        <taxon>Agamidae</taxon>
        <taxon>Amphibolurinae</taxon>
        <taxon>Pogona</taxon>
    </lineage>
</organism>
<feature type="compositionally biased region" description="Basic and acidic residues" evidence="4">
    <location>
        <begin position="508"/>
        <end position="518"/>
    </location>
</feature>
<dbReference type="SUPFAM" id="SSF50044">
    <property type="entry name" value="SH3-domain"/>
    <property type="match status" value="2"/>
</dbReference>
<dbReference type="InterPro" id="IPR029294">
    <property type="entry name" value="hSH3"/>
</dbReference>
<dbReference type="InterPro" id="IPR043443">
    <property type="entry name" value="FYB1/2-like"/>
</dbReference>
<feature type="compositionally biased region" description="Basic and acidic residues" evidence="4">
    <location>
        <begin position="796"/>
        <end position="812"/>
    </location>
</feature>
<dbReference type="PANTHER" id="PTHR16830">
    <property type="entry name" value="SH2 CONTAINING ADAPTOR PRAM-1 RELATED"/>
    <property type="match status" value="1"/>
</dbReference>
<dbReference type="GO" id="GO:0050852">
    <property type="term" value="P:T cell receptor signaling pathway"/>
    <property type="evidence" value="ECO:0007669"/>
    <property type="project" value="TreeGrafter"/>
</dbReference>
<dbReference type="PANTHER" id="PTHR16830:SF13">
    <property type="entry name" value="FYN-BINDING PROTEIN 1"/>
    <property type="match status" value="1"/>
</dbReference>
<evidence type="ECO:0000256" key="1">
    <source>
        <dbReference type="ARBA" id="ARBA00022443"/>
    </source>
</evidence>
<keyword evidence="2" id="KW-0597">Phosphoprotein</keyword>
<feature type="compositionally biased region" description="Acidic residues" evidence="4">
    <location>
        <begin position="496"/>
        <end position="505"/>
    </location>
</feature>
<evidence type="ECO:0000256" key="4">
    <source>
        <dbReference type="SAM" id="MobiDB-lite"/>
    </source>
</evidence>
<dbReference type="GO" id="GO:0070161">
    <property type="term" value="C:anchoring junction"/>
    <property type="evidence" value="ECO:0007669"/>
    <property type="project" value="UniProtKB-SubCell"/>
</dbReference>
<evidence type="ECO:0000256" key="2">
    <source>
        <dbReference type="ARBA" id="ARBA00022553"/>
    </source>
</evidence>
<dbReference type="SMART" id="SM00326">
    <property type="entry name" value="SH3"/>
    <property type="match status" value="2"/>
</dbReference>
<reference evidence="6" key="1">
    <citation type="submission" date="2025-05" db="UniProtKB">
        <authorList>
            <consortium name="RefSeq"/>
        </authorList>
    </citation>
    <scope>NUCLEOTIDE SEQUENCE [LARGE SCALE GENOMIC DNA]</scope>
</reference>
<feature type="compositionally biased region" description="Acidic residues" evidence="4">
    <location>
        <begin position="655"/>
        <end position="665"/>
    </location>
</feature>
<feature type="compositionally biased region" description="Basic and acidic residues" evidence="4">
    <location>
        <begin position="732"/>
        <end position="742"/>
    </location>
</feature>
<dbReference type="GO" id="GO:0005737">
    <property type="term" value="C:cytoplasm"/>
    <property type="evidence" value="ECO:0007669"/>
    <property type="project" value="UniProtKB-SubCell"/>
</dbReference>
<feature type="compositionally biased region" description="Pro residues" evidence="4">
    <location>
        <begin position="410"/>
        <end position="419"/>
    </location>
</feature>
<feature type="compositionally biased region" description="Basic and acidic residues" evidence="4">
    <location>
        <begin position="527"/>
        <end position="566"/>
    </location>
</feature>
<dbReference type="GO" id="GO:0007229">
    <property type="term" value="P:integrin-mediated signaling pathway"/>
    <property type="evidence" value="ECO:0007669"/>
    <property type="project" value="InterPro"/>
</dbReference>
<dbReference type="OrthoDB" id="9396701at2759"/>
<keyword evidence="6" id="KW-1185">Reference proteome</keyword>
<evidence type="ECO:0000259" key="5">
    <source>
        <dbReference type="PROSITE" id="PS50002"/>
    </source>
</evidence>
<feature type="compositionally biased region" description="Polar residues" evidence="4">
    <location>
        <begin position="746"/>
        <end position="755"/>
    </location>
</feature>
<feature type="domain" description="SH3" evidence="5">
    <location>
        <begin position="576"/>
        <end position="636"/>
    </location>
</feature>